<reference evidence="8 9" key="1">
    <citation type="submission" date="2018-06" db="EMBL/GenBank/DDBJ databases">
        <title>The Genome of Cuscuta australis (Dodder) Provides Insight into the Evolution of Plant Parasitism.</title>
        <authorList>
            <person name="Liu H."/>
        </authorList>
    </citation>
    <scope>NUCLEOTIDE SEQUENCE [LARGE SCALE GENOMIC DNA]</scope>
    <source>
        <strain evidence="9">cv. Yunnan</strain>
        <tissue evidence="8">Vines</tissue>
    </source>
</reference>
<evidence type="ECO:0000256" key="1">
    <source>
        <dbReference type="ARBA" id="ARBA00004370"/>
    </source>
</evidence>
<dbReference type="GO" id="GO:0005789">
    <property type="term" value="C:endoplasmic reticulum membrane"/>
    <property type="evidence" value="ECO:0007669"/>
    <property type="project" value="TreeGrafter"/>
</dbReference>
<evidence type="ECO:0000256" key="5">
    <source>
        <dbReference type="ARBA" id="ARBA00022989"/>
    </source>
</evidence>
<keyword evidence="3" id="KW-0812">Transmembrane</keyword>
<dbReference type="PANTHER" id="PTHR15858:SF0">
    <property type="entry name" value="IMMEDIATE EARLY RESPONSE 3-INTERACTING PROTEIN 1"/>
    <property type="match status" value="1"/>
</dbReference>
<evidence type="ECO:0000256" key="4">
    <source>
        <dbReference type="ARBA" id="ARBA00022927"/>
    </source>
</evidence>
<evidence type="ECO:0000256" key="7">
    <source>
        <dbReference type="ARBA" id="ARBA00024203"/>
    </source>
</evidence>
<dbReference type="InterPro" id="IPR013880">
    <property type="entry name" value="Yos1"/>
</dbReference>
<organism evidence="8 9">
    <name type="scientific">Cuscuta australis</name>
    <dbReference type="NCBI Taxonomy" id="267555"/>
    <lineage>
        <taxon>Eukaryota</taxon>
        <taxon>Viridiplantae</taxon>
        <taxon>Streptophyta</taxon>
        <taxon>Embryophyta</taxon>
        <taxon>Tracheophyta</taxon>
        <taxon>Spermatophyta</taxon>
        <taxon>Magnoliopsida</taxon>
        <taxon>eudicotyledons</taxon>
        <taxon>Gunneridae</taxon>
        <taxon>Pentapetalae</taxon>
        <taxon>asterids</taxon>
        <taxon>lamiids</taxon>
        <taxon>Solanales</taxon>
        <taxon>Convolvulaceae</taxon>
        <taxon>Cuscuteae</taxon>
        <taxon>Cuscuta</taxon>
        <taxon>Cuscuta subgen. Grammica</taxon>
        <taxon>Cuscuta sect. Cleistogrammica</taxon>
    </lineage>
</organism>
<dbReference type="GO" id="GO:0000139">
    <property type="term" value="C:Golgi membrane"/>
    <property type="evidence" value="ECO:0007669"/>
    <property type="project" value="TreeGrafter"/>
</dbReference>
<accession>A0A328DN47</accession>
<comment type="subcellular location">
    <subcellularLocation>
        <location evidence="1">Membrane</location>
    </subcellularLocation>
</comment>
<dbReference type="Proteomes" id="UP000249390">
    <property type="component" value="Unassembled WGS sequence"/>
</dbReference>
<dbReference type="Pfam" id="PF08571">
    <property type="entry name" value="Yos1"/>
    <property type="match status" value="1"/>
</dbReference>
<proteinExistence type="inferred from homology"/>
<keyword evidence="4" id="KW-0653">Protein transport</keyword>
<evidence type="ECO:0000256" key="2">
    <source>
        <dbReference type="ARBA" id="ARBA00022448"/>
    </source>
</evidence>
<dbReference type="GO" id="GO:0015031">
    <property type="term" value="P:protein transport"/>
    <property type="evidence" value="ECO:0007669"/>
    <property type="project" value="UniProtKB-KW"/>
</dbReference>
<keyword evidence="2" id="KW-0813">Transport</keyword>
<protein>
    <recommendedName>
        <fullName evidence="10">Immediate early response 3-interacting protein 1</fullName>
    </recommendedName>
</protein>
<name>A0A328DN47_9ASTE</name>
<evidence type="ECO:0008006" key="10">
    <source>
        <dbReference type="Google" id="ProtNLM"/>
    </source>
</evidence>
<gene>
    <name evidence="8" type="ORF">DM860_014001</name>
</gene>
<keyword evidence="5" id="KW-1133">Transmembrane helix</keyword>
<dbReference type="GO" id="GO:0006888">
    <property type="term" value="P:endoplasmic reticulum to Golgi vesicle-mediated transport"/>
    <property type="evidence" value="ECO:0007669"/>
    <property type="project" value="TreeGrafter"/>
</dbReference>
<sequence length="217" mass="24302">MKATLHFLTCAFPFPPEAAFHFSYLSRSELIPSVSLSLAISCRITSPQLFGLPLPRISPAFAKPSHLLTHTFSPLFKWLNYDCNISVLESCFIDKSIIPYCVRTNEAICCGADRAAHLVDFVKLPLLCRVLPTSFGSRFEMGLWTLLEGCLLLANALAILNEDRFLARRGWSFQEYSGIKRNSLKGQILGLIYATQYLRVPLMLLNILCIVVKLISG</sequence>
<evidence type="ECO:0000256" key="3">
    <source>
        <dbReference type="ARBA" id="ARBA00022692"/>
    </source>
</evidence>
<evidence type="ECO:0000313" key="9">
    <source>
        <dbReference type="Proteomes" id="UP000249390"/>
    </source>
</evidence>
<dbReference type="AlphaFoldDB" id="A0A328DN47"/>
<dbReference type="GO" id="GO:0030134">
    <property type="term" value="C:COPII-coated ER to Golgi transport vesicle"/>
    <property type="evidence" value="ECO:0007669"/>
    <property type="project" value="TreeGrafter"/>
</dbReference>
<evidence type="ECO:0000313" key="8">
    <source>
        <dbReference type="EMBL" id="RAL47107.1"/>
    </source>
</evidence>
<comment type="similarity">
    <text evidence="7">Belongs to the YOS1 family.</text>
</comment>
<keyword evidence="6" id="KW-0472">Membrane</keyword>
<dbReference type="EMBL" id="NQVE01000117">
    <property type="protein sequence ID" value="RAL47107.1"/>
    <property type="molecule type" value="Genomic_DNA"/>
</dbReference>
<evidence type="ECO:0000256" key="6">
    <source>
        <dbReference type="ARBA" id="ARBA00023136"/>
    </source>
</evidence>
<dbReference type="PANTHER" id="PTHR15858">
    <property type="entry name" value="IMMEDIATE EARLY RESPONSE 3-INTERACTING PROTEIN 1"/>
    <property type="match status" value="1"/>
</dbReference>
<keyword evidence="9" id="KW-1185">Reference proteome</keyword>
<comment type="caution">
    <text evidence="8">The sequence shown here is derived from an EMBL/GenBank/DDBJ whole genome shotgun (WGS) entry which is preliminary data.</text>
</comment>